<reference evidence="1 2" key="1">
    <citation type="journal article" date="2012" name="PLoS Pathog.">
        <title>Diverse lifestyles and strategies of plant pathogenesis encoded in the genomes of eighteen Dothideomycetes fungi.</title>
        <authorList>
            <person name="Ohm R.A."/>
            <person name="Feau N."/>
            <person name="Henrissat B."/>
            <person name="Schoch C.L."/>
            <person name="Horwitz B.A."/>
            <person name="Barry K.W."/>
            <person name="Condon B.J."/>
            <person name="Copeland A.C."/>
            <person name="Dhillon B."/>
            <person name="Glaser F."/>
            <person name="Hesse C.N."/>
            <person name="Kosti I."/>
            <person name="LaButti K."/>
            <person name="Lindquist E.A."/>
            <person name="Lucas S."/>
            <person name="Salamov A.A."/>
            <person name="Bradshaw R.E."/>
            <person name="Ciuffetti L."/>
            <person name="Hamelin R.C."/>
            <person name="Kema G.H.J."/>
            <person name="Lawrence C."/>
            <person name="Scott J.A."/>
            <person name="Spatafora J.W."/>
            <person name="Turgeon B.G."/>
            <person name="de Wit P.J.G.M."/>
            <person name="Zhong S."/>
            <person name="Goodwin S.B."/>
            <person name="Grigoriev I.V."/>
        </authorList>
    </citation>
    <scope>NUCLEOTIDE SEQUENCE [LARGE SCALE GENOMIC DNA]</scope>
    <source>
        <strain evidence="2">C5 / ATCC 48332 / race O</strain>
    </source>
</reference>
<protein>
    <submittedName>
        <fullName evidence="1">Uncharacterized protein</fullName>
    </submittedName>
</protein>
<dbReference type="AlphaFoldDB" id="M2UBA1"/>
<gene>
    <name evidence="1" type="ORF">COCHEDRAFT_1021746</name>
</gene>
<proteinExistence type="predicted"/>
<dbReference type="Proteomes" id="UP000016936">
    <property type="component" value="Unassembled WGS sequence"/>
</dbReference>
<evidence type="ECO:0000313" key="1">
    <source>
        <dbReference type="EMBL" id="EMD90976.1"/>
    </source>
</evidence>
<accession>M2UBA1</accession>
<evidence type="ECO:0000313" key="2">
    <source>
        <dbReference type="Proteomes" id="UP000016936"/>
    </source>
</evidence>
<organism evidence="1 2">
    <name type="scientific">Cochliobolus heterostrophus (strain C5 / ATCC 48332 / race O)</name>
    <name type="common">Southern corn leaf blight fungus</name>
    <name type="synonym">Bipolaris maydis</name>
    <dbReference type="NCBI Taxonomy" id="701091"/>
    <lineage>
        <taxon>Eukaryota</taxon>
        <taxon>Fungi</taxon>
        <taxon>Dikarya</taxon>
        <taxon>Ascomycota</taxon>
        <taxon>Pezizomycotina</taxon>
        <taxon>Dothideomycetes</taxon>
        <taxon>Pleosporomycetidae</taxon>
        <taxon>Pleosporales</taxon>
        <taxon>Pleosporineae</taxon>
        <taxon>Pleosporaceae</taxon>
        <taxon>Bipolaris</taxon>
    </lineage>
</organism>
<keyword evidence="2" id="KW-1185">Reference proteome</keyword>
<sequence>MQHCVSLTIWFPSPQKAVRPIPTHVKENRHEAKFRNNSQCARKITRGRWVRWINILRRKHENHDS</sequence>
<reference evidence="2" key="2">
    <citation type="journal article" date="2013" name="PLoS Genet.">
        <title>Comparative genome structure, secondary metabolite, and effector coding capacity across Cochliobolus pathogens.</title>
        <authorList>
            <person name="Condon B.J."/>
            <person name="Leng Y."/>
            <person name="Wu D."/>
            <person name="Bushley K.E."/>
            <person name="Ohm R.A."/>
            <person name="Otillar R."/>
            <person name="Martin J."/>
            <person name="Schackwitz W."/>
            <person name="Grimwood J."/>
            <person name="MohdZainudin N."/>
            <person name="Xue C."/>
            <person name="Wang R."/>
            <person name="Manning V.A."/>
            <person name="Dhillon B."/>
            <person name="Tu Z.J."/>
            <person name="Steffenson B.J."/>
            <person name="Salamov A."/>
            <person name="Sun H."/>
            <person name="Lowry S."/>
            <person name="LaButti K."/>
            <person name="Han J."/>
            <person name="Copeland A."/>
            <person name="Lindquist E."/>
            <person name="Barry K."/>
            <person name="Schmutz J."/>
            <person name="Baker S.E."/>
            <person name="Ciuffetti L.M."/>
            <person name="Grigoriev I.V."/>
            <person name="Zhong S."/>
            <person name="Turgeon B.G."/>
        </authorList>
    </citation>
    <scope>NUCLEOTIDE SEQUENCE [LARGE SCALE GENOMIC DNA]</scope>
    <source>
        <strain evidence="2">C5 / ATCC 48332 / race O</strain>
    </source>
</reference>
<dbReference type="EMBL" id="KB445577">
    <property type="protein sequence ID" value="EMD90976.1"/>
    <property type="molecule type" value="Genomic_DNA"/>
</dbReference>
<dbReference type="HOGENOM" id="CLU_2849526_0_0_1"/>
<name>M2UBA1_COCH5</name>